<accession>A0ABS4Z0K3</accession>
<evidence type="ECO:0000313" key="1">
    <source>
        <dbReference type="EMBL" id="MBP2414230.1"/>
    </source>
</evidence>
<proteinExistence type="predicted"/>
<name>A0ABS4Z0K3_9MICC</name>
<sequence>MIPTTLRILDCAMVVSVQLSGAVGGSVLRQQIVSLTPGT</sequence>
<reference evidence="1 2" key="1">
    <citation type="submission" date="2021-03" db="EMBL/GenBank/DDBJ databases">
        <title>Sequencing the genomes of 1000 actinobacteria strains.</title>
        <authorList>
            <person name="Klenk H.-P."/>
        </authorList>
    </citation>
    <scope>NUCLEOTIDE SEQUENCE [LARGE SCALE GENOMIC DNA]</scope>
    <source>
        <strain evidence="1 2">DSM 16005</strain>
    </source>
</reference>
<keyword evidence="2" id="KW-1185">Reference proteome</keyword>
<gene>
    <name evidence="1" type="ORF">JOF48_003029</name>
</gene>
<dbReference type="Proteomes" id="UP000711614">
    <property type="component" value="Unassembled WGS sequence"/>
</dbReference>
<comment type="caution">
    <text evidence="1">The sequence shown here is derived from an EMBL/GenBank/DDBJ whole genome shotgun (WGS) entry which is preliminary data.</text>
</comment>
<evidence type="ECO:0000313" key="2">
    <source>
        <dbReference type="Proteomes" id="UP000711614"/>
    </source>
</evidence>
<dbReference type="EMBL" id="JAGIOI010000001">
    <property type="protein sequence ID" value="MBP2414230.1"/>
    <property type="molecule type" value="Genomic_DNA"/>
</dbReference>
<organism evidence="1 2">
    <name type="scientific">Arthrobacter stackebrandtii</name>
    <dbReference type="NCBI Taxonomy" id="272161"/>
    <lineage>
        <taxon>Bacteria</taxon>
        <taxon>Bacillati</taxon>
        <taxon>Actinomycetota</taxon>
        <taxon>Actinomycetes</taxon>
        <taxon>Micrococcales</taxon>
        <taxon>Micrococcaceae</taxon>
        <taxon>Arthrobacter</taxon>
    </lineage>
</organism>
<protein>
    <submittedName>
        <fullName evidence="1">Uncharacterized protein</fullName>
    </submittedName>
</protein>